<dbReference type="RefSeq" id="WP_317492025.1">
    <property type="nucleotide sequence ID" value="NZ_CP136051.1"/>
</dbReference>
<evidence type="ECO:0000259" key="2">
    <source>
        <dbReference type="Pfam" id="PF12729"/>
    </source>
</evidence>
<dbReference type="Pfam" id="PF12729">
    <property type="entry name" value="4HB_MCP_1"/>
    <property type="match status" value="1"/>
</dbReference>
<keyword evidence="1" id="KW-0812">Transmembrane</keyword>
<evidence type="ECO:0000313" key="3">
    <source>
        <dbReference type="EMBL" id="WOK09406.1"/>
    </source>
</evidence>
<dbReference type="Proteomes" id="UP001302349">
    <property type="component" value="Chromosome"/>
</dbReference>
<dbReference type="EMBL" id="CP136051">
    <property type="protein sequence ID" value="WOK09406.1"/>
    <property type="molecule type" value="Genomic_DNA"/>
</dbReference>
<protein>
    <submittedName>
        <fullName evidence="3">MCP four helix bundle domain-containing protein</fullName>
    </submittedName>
</protein>
<gene>
    <name evidence="3" type="ORF">RT717_12225</name>
</gene>
<feature type="domain" description="Chemotaxis methyl-accepting receptor HlyB-like 4HB MCP" evidence="2">
    <location>
        <begin position="6"/>
        <end position="181"/>
    </location>
</feature>
<keyword evidence="1" id="KW-0472">Membrane</keyword>
<evidence type="ECO:0000256" key="1">
    <source>
        <dbReference type="SAM" id="Phobius"/>
    </source>
</evidence>
<keyword evidence="1" id="KW-1133">Transmembrane helix</keyword>
<name>A0ABZ0IX88_9BACT</name>
<evidence type="ECO:0000313" key="4">
    <source>
        <dbReference type="Proteomes" id="UP001302349"/>
    </source>
</evidence>
<reference evidence="3 4" key="1">
    <citation type="journal article" date="2023" name="Microbiol. Resour. Announc.">
        <title>Complete Genome Sequence of Imperialibacter roseus strain P4T.</title>
        <authorList>
            <person name="Tizabi D.R."/>
            <person name="Bachvaroff T."/>
            <person name="Hill R.T."/>
        </authorList>
    </citation>
    <scope>NUCLEOTIDE SEQUENCE [LARGE SCALE GENOMIC DNA]</scope>
    <source>
        <strain evidence="3 4">P4T</strain>
    </source>
</reference>
<organism evidence="3 4">
    <name type="scientific">Imperialibacter roseus</name>
    <dbReference type="NCBI Taxonomy" id="1324217"/>
    <lineage>
        <taxon>Bacteria</taxon>
        <taxon>Pseudomonadati</taxon>
        <taxon>Bacteroidota</taxon>
        <taxon>Cytophagia</taxon>
        <taxon>Cytophagales</taxon>
        <taxon>Flammeovirgaceae</taxon>
        <taxon>Imperialibacter</taxon>
    </lineage>
</organism>
<sequence>MRWAFKIGNQMRISVILAIIVALLVISNLVMQRDIDSMDRSFTSIYNDRLMSATEFFYITETLYQKRLILEKNVLEISIEKADLTEKLDSYDSRIDSLVTEIEKTYFVLDEASLLSEFKERREAYDQLENKVINLAYANDSRQALAALENEGGDRFNAMLSDLHLLTEIQSNNGRELLNDSHHIKASVHMLTFLEVGVAIVLSLLVHVILLTTRTVQRKSNQPFHLN</sequence>
<feature type="transmembrane region" description="Helical" evidence="1">
    <location>
        <begin position="190"/>
        <end position="211"/>
    </location>
</feature>
<proteinExistence type="predicted"/>
<keyword evidence="4" id="KW-1185">Reference proteome</keyword>
<accession>A0ABZ0IX88</accession>
<dbReference type="InterPro" id="IPR024478">
    <property type="entry name" value="HlyB_4HB_MCP"/>
</dbReference>